<feature type="transmembrane region" description="Helical" evidence="1">
    <location>
        <begin position="7"/>
        <end position="26"/>
    </location>
</feature>
<dbReference type="GO" id="GO:0090313">
    <property type="term" value="P:regulation of protein targeting to membrane"/>
    <property type="evidence" value="ECO:0007669"/>
    <property type="project" value="TreeGrafter"/>
</dbReference>
<reference evidence="4" key="1">
    <citation type="submission" date="2016-10" db="EMBL/GenBank/DDBJ databases">
        <authorList>
            <person name="Varghese N."/>
            <person name="Submissions S."/>
        </authorList>
    </citation>
    <scope>NUCLEOTIDE SEQUENCE [LARGE SCALE GENOMIC DNA]</scope>
    <source>
        <strain evidence="4">DSM 14807</strain>
    </source>
</reference>
<organism evidence="3 4">
    <name type="scientific">Thermoflavifilum thermophilum</name>
    <dbReference type="NCBI Taxonomy" id="1393122"/>
    <lineage>
        <taxon>Bacteria</taxon>
        <taxon>Pseudomonadati</taxon>
        <taxon>Bacteroidota</taxon>
        <taxon>Chitinophagia</taxon>
        <taxon>Chitinophagales</taxon>
        <taxon>Chitinophagaceae</taxon>
        <taxon>Thermoflavifilum</taxon>
    </lineage>
</organism>
<dbReference type="AlphaFoldDB" id="A0A1I7N106"/>
<dbReference type="GO" id="GO:0005886">
    <property type="term" value="C:plasma membrane"/>
    <property type="evidence" value="ECO:0007669"/>
    <property type="project" value="TreeGrafter"/>
</dbReference>
<dbReference type="STRING" id="1393122.SAMN05660895_0300"/>
<keyword evidence="4" id="KW-1185">Reference proteome</keyword>
<evidence type="ECO:0000259" key="2">
    <source>
        <dbReference type="Pfam" id="PF05170"/>
    </source>
</evidence>
<protein>
    <submittedName>
        <fullName evidence="3">AsmA-like C-terminal region</fullName>
    </submittedName>
</protein>
<dbReference type="PANTHER" id="PTHR30441">
    <property type="entry name" value="DUF748 DOMAIN-CONTAINING PROTEIN"/>
    <property type="match status" value="1"/>
</dbReference>
<keyword evidence="1" id="KW-0812">Transmembrane</keyword>
<dbReference type="InterPro" id="IPR052894">
    <property type="entry name" value="AsmA-related"/>
</dbReference>
<proteinExistence type="predicted"/>
<feature type="domain" description="AsmA" evidence="2">
    <location>
        <begin position="1"/>
        <end position="141"/>
    </location>
</feature>
<dbReference type="Pfam" id="PF05170">
    <property type="entry name" value="AsmA"/>
    <property type="match status" value="1"/>
</dbReference>
<evidence type="ECO:0000256" key="1">
    <source>
        <dbReference type="SAM" id="Phobius"/>
    </source>
</evidence>
<dbReference type="EMBL" id="FPCJ01000001">
    <property type="protein sequence ID" value="SFV28295.1"/>
    <property type="molecule type" value="Genomic_DNA"/>
</dbReference>
<dbReference type="Proteomes" id="UP000199537">
    <property type="component" value="Unassembled WGS sequence"/>
</dbReference>
<dbReference type="InterPro" id="IPR007844">
    <property type="entry name" value="AsmA"/>
</dbReference>
<evidence type="ECO:0000313" key="4">
    <source>
        <dbReference type="Proteomes" id="UP000199537"/>
    </source>
</evidence>
<dbReference type="OrthoDB" id="596403at2"/>
<dbReference type="PANTHER" id="PTHR30441:SF8">
    <property type="entry name" value="DUF748 DOMAIN-CONTAINING PROTEIN"/>
    <property type="match status" value="1"/>
</dbReference>
<keyword evidence="1" id="KW-0472">Membrane</keyword>
<sequence length="888" mass="99033">MKKFWKYLLIAFAILLLVVILTPFLFKKQIVNQIRLMANKQLNATLDFDPDISLNLLSHFPNLSVGIHDLSVTGRNEFEGDTLLYVKRLQVVINLKSLFGDKPYEIRYVELQQPDVRLIVNRAGVANWDITKSSPSTEATQSASTFHAALQQYVIQDGSLQYADSTMDLYLSMQHFDHTGKGDFTQDVFNLQTQSVLPSFTLIYDHIPYLNKVHADVQVNIQVDVPHQTYRFKQGIAKLNGLTLLADGEISLPDTNQVSMDIQFQTKETDFKQLLSLIPAIYSKNFDQLKASGTATIAGNIKGSYQDDRIPTFHIQLLVQNGMFQYPSLPDAVQHVNLLAEVTNEDGVTDHTVINLKQLHLEMNQQPVDAHLLISYPQTRMLIDGAVHGKLDLAAISRIYPLDSQTKLNGSLVADVQLKGSLESLQRKQYDQFQAKGYILANNIHYQSIDFPQGVAVSTGKLTFSPREVMLSGLQAQIGKSDIQAEGSLNQFYSYLFGTRLPDGQKSQLQGNLRLQSKLIDLNEWMVGSSQSQPDTMSTVKAIVIPRHIDFTIVADVDRFIYSNYDLRQVQGHVVIADGKVQLNQVKANMLGGEVALSGTYNTQRPENPETYMEISAQHLAIPQLLQTVTIAQSFLPLQKIVLGQFSGKILLSTSLTDKLMPVLTTVNSTGTLQAEDLNLLNFVPLQKISATLGLEQLIKSTWPVVKFGFHIDSGYLFVHPFQLNVDSVQMTIAGKNGLNKQIDYTIQMMVPRSKLGKANATFQQLLSNANAAAGTHLEANEKIPIHIHLTGSLLNPQLQVDFTPVTSSVKQSLTTAAQQKLEEEKQKLMQNLMQKVNHQSDSAQTGVASSDTTSVKKQLQQTVEKTIQKNIQKGLNQLFKKKSDTTK</sequence>
<accession>A0A1I7N106</accession>
<gene>
    <name evidence="3" type="ORF">SAMN05660895_0300</name>
</gene>
<name>A0A1I7N106_9BACT</name>
<keyword evidence="1" id="KW-1133">Transmembrane helix</keyword>
<dbReference type="RefSeq" id="WP_092456735.1">
    <property type="nucleotide sequence ID" value="NZ_FPCJ01000001.1"/>
</dbReference>
<evidence type="ECO:0000313" key="3">
    <source>
        <dbReference type="EMBL" id="SFV28295.1"/>
    </source>
</evidence>